<dbReference type="EMBL" id="BK065155">
    <property type="protein sequence ID" value="DBA54595.1"/>
    <property type="molecule type" value="Genomic_DNA"/>
</dbReference>
<name>A0AAT9JAB8_9VIRU</name>
<evidence type="ECO:0000313" key="1">
    <source>
        <dbReference type="EMBL" id="DBA54595.1"/>
    </source>
</evidence>
<gene>
    <name evidence="1" type="ORF">AvPV1_gp013</name>
</gene>
<proteinExistence type="predicted"/>
<reference evidence="1" key="1">
    <citation type="journal article" date="2024" name="ISME J.">
        <title>Pleomorphic viruses establish stable relationship with marine hyperthermophilic archaea.</title>
        <authorList>
            <person name="Baquero D.P."/>
            <person name="Bignon E.A."/>
            <person name="Krupovic M."/>
        </authorList>
    </citation>
    <scope>NUCLEOTIDE SEQUENCE</scope>
</reference>
<protein>
    <submittedName>
        <fullName evidence="1">Uncharacterized protein</fullName>
    </submittedName>
</protein>
<sequence length="37" mass="4136">MSWGDMELVFLLAVSVMLGMLARDVVLAAIRKLSSRR</sequence>
<organism evidence="1">
    <name type="scientific">Archaeoglobus veneficus pleomorphic virus 1</name>
    <dbReference type="NCBI Taxonomy" id="3115750"/>
    <lineage>
        <taxon>Viruses</taxon>
        <taxon>Monodnaviria</taxon>
        <taxon>Trapavirae</taxon>
        <taxon>Calorviricota</taxon>
        <taxon>Caminiviricetes</taxon>
        <taxon>Ageovirales</taxon>
        <taxon>Thalassapleoviridae</taxon>
        <taxon>Avenivirus</taxon>
        <taxon>Avenivirus atlanticense</taxon>
    </lineage>
</organism>
<accession>A0AAT9JAB8</accession>